<name>A0AAE0Q2B2_9TELE</name>
<accession>A0AAE0Q2B2</accession>
<dbReference type="Proteomes" id="UP001274896">
    <property type="component" value="Unassembled WGS sequence"/>
</dbReference>
<dbReference type="AlphaFoldDB" id="A0AAE0Q2B2"/>
<comment type="caution">
    <text evidence="1">The sequence shown here is derived from an EMBL/GenBank/DDBJ whole genome shotgun (WGS) entry which is preliminary data.</text>
</comment>
<sequence>MKKATLAHAGSTAIPEPCTCSGSPMALVTSSLM</sequence>
<evidence type="ECO:0000313" key="2">
    <source>
        <dbReference type="Proteomes" id="UP001274896"/>
    </source>
</evidence>
<reference evidence="1" key="1">
    <citation type="submission" date="2023-06" db="EMBL/GenBank/DDBJ databases">
        <title>Male Hemibagrus guttatus genome.</title>
        <authorList>
            <person name="Bian C."/>
        </authorList>
    </citation>
    <scope>NUCLEOTIDE SEQUENCE</scope>
    <source>
        <strain evidence="1">Male_cb2023</strain>
        <tissue evidence="1">Muscle</tissue>
    </source>
</reference>
<gene>
    <name evidence="1" type="ORF">QTP70_003192</name>
</gene>
<organism evidence="1 2">
    <name type="scientific">Hemibagrus guttatus</name>
    <dbReference type="NCBI Taxonomy" id="175788"/>
    <lineage>
        <taxon>Eukaryota</taxon>
        <taxon>Metazoa</taxon>
        <taxon>Chordata</taxon>
        <taxon>Craniata</taxon>
        <taxon>Vertebrata</taxon>
        <taxon>Euteleostomi</taxon>
        <taxon>Actinopterygii</taxon>
        <taxon>Neopterygii</taxon>
        <taxon>Teleostei</taxon>
        <taxon>Ostariophysi</taxon>
        <taxon>Siluriformes</taxon>
        <taxon>Bagridae</taxon>
        <taxon>Hemibagrus</taxon>
    </lineage>
</organism>
<proteinExistence type="predicted"/>
<keyword evidence="2" id="KW-1185">Reference proteome</keyword>
<protein>
    <submittedName>
        <fullName evidence="1">Uncharacterized protein</fullName>
    </submittedName>
</protein>
<dbReference type="EMBL" id="JAUCMX010000023">
    <property type="protein sequence ID" value="KAK3512287.1"/>
    <property type="molecule type" value="Genomic_DNA"/>
</dbReference>
<evidence type="ECO:0000313" key="1">
    <source>
        <dbReference type="EMBL" id="KAK3512287.1"/>
    </source>
</evidence>